<proteinExistence type="predicted"/>
<keyword evidence="3" id="KW-1185">Reference proteome</keyword>
<protein>
    <submittedName>
        <fullName evidence="2">Uncharacterized protein</fullName>
    </submittedName>
</protein>
<organism evidence="2 3">
    <name type="scientific">Portunus trituberculatus</name>
    <name type="common">Swimming crab</name>
    <name type="synonym">Neptunus trituberculatus</name>
    <dbReference type="NCBI Taxonomy" id="210409"/>
    <lineage>
        <taxon>Eukaryota</taxon>
        <taxon>Metazoa</taxon>
        <taxon>Ecdysozoa</taxon>
        <taxon>Arthropoda</taxon>
        <taxon>Crustacea</taxon>
        <taxon>Multicrustacea</taxon>
        <taxon>Malacostraca</taxon>
        <taxon>Eumalacostraca</taxon>
        <taxon>Eucarida</taxon>
        <taxon>Decapoda</taxon>
        <taxon>Pleocyemata</taxon>
        <taxon>Brachyura</taxon>
        <taxon>Eubrachyura</taxon>
        <taxon>Portunoidea</taxon>
        <taxon>Portunidae</taxon>
        <taxon>Portuninae</taxon>
        <taxon>Portunus</taxon>
    </lineage>
</organism>
<feature type="compositionally biased region" description="Low complexity" evidence="1">
    <location>
        <begin position="19"/>
        <end position="29"/>
    </location>
</feature>
<dbReference type="OrthoDB" id="438440at2759"/>
<sequence>MYSGISPQHSPLSPANTDSFTSPLTSDPPSSRPPSLLPTPVEVPRLSAGSVSHSGHHHHHHHPPHPLYKATPLLHDITRSPKVVPGVSRTPQRAESSV</sequence>
<feature type="compositionally biased region" description="Polar residues" evidence="1">
    <location>
        <begin position="89"/>
        <end position="98"/>
    </location>
</feature>
<feature type="region of interest" description="Disordered" evidence="1">
    <location>
        <begin position="1"/>
        <end position="98"/>
    </location>
</feature>
<dbReference type="Proteomes" id="UP000324222">
    <property type="component" value="Unassembled WGS sequence"/>
</dbReference>
<feature type="compositionally biased region" description="Basic residues" evidence="1">
    <location>
        <begin position="54"/>
        <end position="64"/>
    </location>
</feature>
<comment type="caution">
    <text evidence="2">The sequence shown here is derived from an EMBL/GenBank/DDBJ whole genome shotgun (WGS) entry which is preliminary data.</text>
</comment>
<evidence type="ECO:0000256" key="1">
    <source>
        <dbReference type="SAM" id="MobiDB-lite"/>
    </source>
</evidence>
<accession>A0A5B7K671</accession>
<feature type="compositionally biased region" description="Polar residues" evidence="1">
    <location>
        <begin position="1"/>
        <end position="18"/>
    </location>
</feature>
<reference evidence="2 3" key="1">
    <citation type="submission" date="2019-05" db="EMBL/GenBank/DDBJ databases">
        <title>Another draft genome of Portunus trituberculatus and its Hox gene families provides insights of decapod evolution.</title>
        <authorList>
            <person name="Jeong J.-H."/>
            <person name="Song I."/>
            <person name="Kim S."/>
            <person name="Choi T."/>
            <person name="Kim D."/>
            <person name="Ryu S."/>
            <person name="Kim W."/>
        </authorList>
    </citation>
    <scope>NUCLEOTIDE SEQUENCE [LARGE SCALE GENOMIC DNA]</scope>
    <source>
        <tissue evidence="2">Muscle</tissue>
    </source>
</reference>
<gene>
    <name evidence="2" type="ORF">E2C01_101653</name>
</gene>
<dbReference type="EMBL" id="VSRR010148201">
    <property type="protein sequence ID" value="MPD05882.1"/>
    <property type="molecule type" value="Genomic_DNA"/>
</dbReference>
<name>A0A5B7K671_PORTR</name>
<evidence type="ECO:0000313" key="3">
    <source>
        <dbReference type="Proteomes" id="UP000324222"/>
    </source>
</evidence>
<dbReference type="AlphaFoldDB" id="A0A5B7K671"/>
<evidence type="ECO:0000313" key="2">
    <source>
        <dbReference type="EMBL" id="MPD05882.1"/>
    </source>
</evidence>